<accession>A0A7W5P8K2</accession>
<gene>
    <name evidence="4" type="ORF">FHX39_003526</name>
</gene>
<dbReference type="PROSITE" id="PS51318">
    <property type="entry name" value="TAT"/>
    <property type="match status" value="1"/>
</dbReference>
<feature type="transmembrane region" description="Helical" evidence="2">
    <location>
        <begin position="143"/>
        <end position="161"/>
    </location>
</feature>
<organism evidence="4 5">
    <name type="scientific">Microlunatus antarcticus</name>
    <dbReference type="NCBI Taxonomy" id="53388"/>
    <lineage>
        <taxon>Bacteria</taxon>
        <taxon>Bacillati</taxon>
        <taxon>Actinomycetota</taxon>
        <taxon>Actinomycetes</taxon>
        <taxon>Propionibacteriales</taxon>
        <taxon>Propionibacteriaceae</taxon>
        <taxon>Microlunatus</taxon>
    </lineage>
</organism>
<name>A0A7W5P8K2_9ACTN</name>
<dbReference type="InterPro" id="IPR029052">
    <property type="entry name" value="Metallo-depent_PP-like"/>
</dbReference>
<dbReference type="Proteomes" id="UP000565572">
    <property type="component" value="Unassembled WGS sequence"/>
</dbReference>
<dbReference type="Pfam" id="PF00149">
    <property type="entry name" value="Metallophos"/>
    <property type="match status" value="1"/>
</dbReference>
<keyword evidence="2" id="KW-0812">Transmembrane</keyword>
<evidence type="ECO:0000256" key="1">
    <source>
        <dbReference type="SAM" id="MobiDB-lite"/>
    </source>
</evidence>
<dbReference type="GO" id="GO:0016787">
    <property type="term" value="F:hydrolase activity"/>
    <property type="evidence" value="ECO:0007669"/>
    <property type="project" value="InterPro"/>
</dbReference>
<feature type="region of interest" description="Disordered" evidence="1">
    <location>
        <begin position="525"/>
        <end position="555"/>
    </location>
</feature>
<dbReference type="AlphaFoldDB" id="A0A7W5P8K2"/>
<keyword evidence="2" id="KW-0472">Membrane</keyword>
<evidence type="ECO:0000313" key="5">
    <source>
        <dbReference type="Proteomes" id="UP000565572"/>
    </source>
</evidence>
<dbReference type="SUPFAM" id="SSF56300">
    <property type="entry name" value="Metallo-dependent phosphatases"/>
    <property type="match status" value="1"/>
</dbReference>
<keyword evidence="2" id="KW-1133">Transmembrane helix</keyword>
<dbReference type="EMBL" id="JACHZG010000001">
    <property type="protein sequence ID" value="MBB3328582.1"/>
    <property type="molecule type" value="Genomic_DNA"/>
</dbReference>
<reference evidence="4 5" key="1">
    <citation type="submission" date="2020-08" db="EMBL/GenBank/DDBJ databases">
        <title>Sequencing the genomes of 1000 actinobacteria strains.</title>
        <authorList>
            <person name="Klenk H.-P."/>
        </authorList>
    </citation>
    <scope>NUCLEOTIDE SEQUENCE [LARGE SCALE GENOMIC DNA]</scope>
    <source>
        <strain evidence="4 5">DSM 11053</strain>
    </source>
</reference>
<protein>
    <recommendedName>
        <fullName evidence="3">Calcineurin-like phosphoesterase domain-containing protein</fullName>
    </recommendedName>
</protein>
<proteinExistence type="predicted"/>
<feature type="transmembrane region" description="Helical" evidence="2">
    <location>
        <begin position="182"/>
        <end position="200"/>
    </location>
</feature>
<evidence type="ECO:0000259" key="3">
    <source>
        <dbReference type="Pfam" id="PF00149"/>
    </source>
</evidence>
<comment type="caution">
    <text evidence="4">The sequence shown here is derived from an EMBL/GenBank/DDBJ whole genome shotgun (WGS) entry which is preliminary data.</text>
</comment>
<evidence type="ECO:0000256" key="2">
    <source>
        <dbReference type="SAM" id="Phobius"/>
    </source>
</evidence>
<sequence>MRTRRLGSVLARHAARVRSRRTLLASTGRALAVTLVAAVLALPLAAAWGVGHARVDDYLGPNRVSLAADYSGEIEIDLGPLGRAYLPSPYAPVGLRATVGGVGESGSTLGSLFSNETLAAYTALYTDPEEAVRGVVERLQRDALERTAVAEAVLLVGFAVWSLRSRLLAPWVVRRVTRRRTLAVYGVVMAVVVGGVLVPTRPDGPRIPIDLPLPDASPTISVDSPLLADLLGRGVSGIRILSARQQAAVAAWVETATQSLSAQLAVLPRPRPGETMAYGFSDLHCNQATTELMSRLVAVTDPAVVLDSGDDTVNGTAAERGCIRREAGIPGGRPFAVATGNHDSDVTEAQLRAAGATVLDGSAAQVGDWDVLGDDDPERQVPFSVERTLDRPEDEAQLGQRMVQAARTRPVDAILVHQPTAAAEIMKAPDPPAALVLWGHMHAQLGPTVVTHADGSWTVGMQQGTSGGVKQPTLASFSTPFSPPLVRADSYFYFSDLATGLVTGVQAVHLEPDGEVVVDARTDTGNVAALPPETRNRLAGETASPTPEAPQASVR</sequence>
<evidence type="ECO:0000313" key="4">
    <source>
        <dbReference type="EMBL" id="MBB3328582.1"/>
    </source>
</evidence>
<dbReference type="InterPro" id="IPR006311">
    <property type="entry name" value="TAT_signal"/>
</dbReference>
<keyword evidence="5" id="KW-1185">Reference proteome</keyword>
<dbReference type="InterPro" id="IPR004843">
    <property type="entry name" value="Calcineurin-like_PHP"/>
</dbReference>
<dbReference type="RefSeq" id="WP_183340532.1">
    <property type="nucleotide sequence ID" value="NZ_JACHZG010000001.1"/>
</dbReference>
<feature type="domain" description="Calcineurin-like phosphoesterase" evidence="3">
    <location>
        <begin position="280"/>
        <end position="443"/>
    </location>
</feature>